<keyword evidence="5" id="KW-0131">Cell cycle</keyword>
<dbReference type="GO" id="GO:0051301">
    <property type="term" value="P:cell division"/>
    <property type="evidence" value="ECO:0007669"/>
    <property type="project" value="UniProtKB-KW"/>
</dbReference>
<comment type="caution">
    <text evidence="9">The sequence shown here is derived from an EMBL/GenBank/DDBJ whole genome shotgun (WGS) entry which is preliminary data.</text>
</comment>
<dbReference type="GO" id="GO:0034399">
    <property type="term" value="C:nuclear periphery"/>
    <property type="evidence" value="ECO:0007669"/>
    <property type="project" value="TreeGrafter"/>
</dbReference>
<evidence type="ECO:0000259" key="8">
    <source>
        <dbReference type="Pfam" id="PF12896"/>
    </source>
</evidence>
<dbReference type="Pfam" id="PF12894">
    <property type="entry name" value="ANAPC4_WD40"/>
    <property type="match status" value="1"/>
</dbReference>
<evidence type="ECO:0000259" key="7">
    <source>
        <dbReference type="Pfam" id="PF12894"/>
    </source>
</evidence>
<dbReference type="EMBL" id="MU129037">
    <property type="protein sequence ID" value="KAF9509349.1"/>
    <property type="molecule type" value="Genomic_DNA"/>
</dbReference>
<keyword evidence="2" id="KW-0132">Cell division</keyword>
<dbReference type="InterPro" id="IPR024977">
    <property type="entry name" value="Apc4-like_WD40_dom"/>
</dbReference>
<evidence type="ECO:0000256" key="6">
    <source>
        <dbReference type="SAM" id="MobiDB-lite"/>
    </source>
</evidence>
<feature type="domain" description="Anaphase-promoting complex subunit 4-like WD40" evidence="7">
    <location>
        <begin position="18"/>
        <end position="103"/>
    </location>
</feature>
<feature type="region of interest" description="Disordered" evidence="6">
    <location>
        <begin position="655"/>
        <end position="675"/>
    </location>
</feature>
<dbReference type="GO" id="GO:0005680">
    <property type="term" value="C:anaphase-promoting complex"/>
    <property type="evidence" value="ECO:0007669"/>
    <property type="project" value="InterPro"/>
</dbReference>
<gene>
    <name evidence="9" type="ORF">BS47DRAFT_1396967</name>
</gene>
<evidence type="ECO:0000256" key="2">
    <source>
        <dbReference type="ARBA" id="ARBA00022618"/>
    </source>
</evidence>
<protein>
    <recommendedName>
        <fullName evidence="1">Anaphase-promoting complex subunit 4</fullName>
    </recommendedName>
</protein>
<keyword evidence="10" id="KW-1185">Reference proteome</keyword>
<organism evidence="9 10">
    <name type="scientific">Hydnum rufescens UP504</name>
    <dbReference type="NCBI Taxonomy" id="1448309"/>
    <lineage>
        <taxon>Eukaryota</taxon>
        <taxon>Fungi</taxon>
        <taxon>Dikarya</taxon>
        <taxon>Basidiomycota</taxon>
        <taxon>Agaricomycotina</taxon>
        <taxon>Agaricomycetes</taxon>
        <taxon>Cantharellales</taxon>
        <taxon>Hydnaceae</taxon>
        <taxon>Hydnum</taxon>
    </lineage>
</organism>
<dbReference type="Pfam" id="PF12896">
    <property type="entry name" value="ANAPC4"/>
    <property type="match status" value="1"/>
</dbReference>
<evidence type="ECO:0000256" key="4">
    <source>
        <dbReference type="ARBA" id="ARBA00022786"/>
    </source>
</evidence>
<dbReference type="GO" id="GO:0031145">
    <property type="term" value="P:anaphase-promoting complex-dependent catabolic process"/>
    <property type="evidence" value="ECO:0007669"/>
    <property type="project" value="InterPro"/>
</dbReference>
<accession>A0A9P6DSB1</accession>
<dbReference type="Proteomes" id="UP000886523">
    <property type="component" value="Unassembled WGS sequence"/>
</dbReference>
<evidence type="ECO:0000256" key="1">
    <source>
        <dbReference type="ARBA" id="ARBA00016067"/>
    </source>
</evidence>
<sequence>MPVNRSLLDDPSQFSVYSWCPKLDVFVLVTRIAERNHLVLRSLREQAVWDRELEAETPHPEITNVCWSPDALVIVVAHGGLKLTFHSLHDGRVLKTLPLNLPDVDGVERRLVSDLWWRKHEIKERPEAFQDPGSAHSVLRLLPLLDTVPPDAARLVPSIRLAKWLISIVSTFQSTRSTALWIPKTTRESTIKAAPSDKDPALIPALASDVYGASIAPPMTHADLLAAQEGKKHPSRDEPAQTQTLKDNQRSLLIVGDTSGYLHFFLDGFYPLGHQYLGDVCCPVAVYAPPLPPYNPSTDIVTNGSAASLRFPLLHLPWTRAMARTSSSVKELLVYITSVVNEMRDGWIGTETREGAHSMGAKWLKHLEEMQAAHGDGVNGDALLDLTTLLLTGRSPHSLREFFSSGGRLSERAMSQWEATMTRALAVLQEYSERKLVPACERLVILLEEVQGWSDGRTQRYKAFHLREADIIQVIKQTTKVIEFAEWLARDAEEEMLRYLEFVKWFRSESLRVNDGSANELRPIAFDPLEVLDYLENGFTHSHLDRWFTGPMPLIAPSALITEPFESVAAVLATARSFLNKKSTRASSGDVHMSEGDISVSEEDLDDAEAEREHSLENMSERNLVLLVEDIVQRCLGIFIPASGAVVRRVEAKTTPLHPRTSSGHPPPMREGERHGTMAKSLSTLFYDMSKMGSKISIRVRPFYPFRDWNLDGPPAKVGAHVAECVIDDVLFELLDMDYYDDTSVVMILRNHGVAYLMQIEYAPRYMAYAEVAPDISPLSHREGWALRIREAVNRGQFPKHFIPQGRARKLDVCSEGGGWVAVNGDRRRQVAVVLDERGKGQVFDLMPSDGGENNILGA</sequence>
<name>A0A9P6DSB1_9AGAM</name>
<feature type="region of interest" description="Disordered" evidence="6">
    <location>
        <begin position="584"/>
        <end position="606"/>
    </location>
</feature>
<evidence type="ECO:0000313" key="10">
    <source>
        <dbReference type="Proteomes" id="UP000886523"/>
    </source>
</evidence>
<keyword evidence="3" id="KW-0498">Mitosis</keyword>
<proteinExistence type="predicted"/>
<evidence type="ECO:0000256" key="3">
    <source>
        <dbReference type="ARBA" id="ARBA00022776"/>
    </source>
</evidence>
<evidence type="ECO:0000313" key="9">
    <source>
        <dbReference type="EMBL" id="KAF9509349.1"/>
    </source>
</evidence>
<dbReference type="AlphaFoldDB" id="A0A9P6DSB1"/>
<feature type="domain" description="Anaphase-promoting complex subunit 4 long" evidence="8">
    <location>
        <begin position="317"/>
        <end position="515"/>
    </location>
</feature>
<dbReference type="InterPro" id="IPR024789">
    <property type="entry name" value="APC4"/>
</dbReference>
<dbReference type="InterPro" id="IPR024790">
    <property type="entry name" value="APC4_long_dom"/>
</dbReference>
<keyword evidence="4" id="KW-0833">Ubl conjugation pathway</keyword>
<evidence type="ECO:0000256" key="5">
    <source>
        <dbReference type="ARBA" id="ARBA00023306"/>
    </source>
</evidence>
<dbReference type="GO" id="GO:0070979">
    <property type="term" value="P:protein K11-linked ubiquitination"/>
    <property type="evidence" value="ECO:0007669"/>
    <property type="project" value="TreeGrafter"/>
</dbReference>
<dbReference type="OrthoDB" id="10259843at2759"/>
<dbReference type="PANTHER" id="PTHR13260:SF0">
    <property type="entry name" value="ANAPHASE-PROMOTING COMPLEX SUBUNIT 4"/>
    <property type="match status" value="1"/>
</dbReference>
<reference evidence="9" key="1">
    <citation type="journal article" date="2020" name="Nat. Commun.">
        <title>Large-scale genome sequencing of mycorrhizal fungi provides insights into the early evolution of symbiotic traits.</title>
        <authorList>
            <person name="Miyauchi S."/>
            <person name="Kiss E."/>
            <person name="Kuo A."/>
            <person name="Drula E."/>
            <person name="Kohler A."/>
            <person name="Sanchez-Garcia M."/>
            <person name="Morin E."/>
            <person name="Andreopoulos B."/>
            <person name="Barry K.W."/>
            <person name="Bonito G."/>
            <person name="Buee M."/>
            <person name="Carver A."/>
            <person name="Chen C."/>
            <person name="Cichocki N."/>
            <person name="Clum A."/>
            <person name="Culley D."/>
            <person name="Crous P.W."/>
            <person name="Fauchery L."/>
            <person name="Girlanda M."/>
            <person name="Hayes R.D."/>
            <person name="Keri Z."/>
            <person name="LaButti K."/>
            <person name="Lipzen A."/>
            <person name="Lombard V."/>
            <person name="Magnuson J."/>
            <person name="Maillard F."/>
            <person name="Murat C."/>
            <person name="Nolan M."/>
            <person name="Ohm R.A."/>
            <person name="Pangilinan J."/>
            <person name="Pereira M.F."/>
            <person name="Perotto S."/>
            <person name="Peter M."/>
            <person name="Pfister S."/>
            <person name="Riley R."/>
            <person name="Sitrit Y."/>
            <person name="Stielow J.B."/>
            <person name="Szollosi G."/>
            <person name="Zifcakova L."/>
            <person name="Stursova M."/>
            <person name="Spatafora J.W."/>
            <person name="Tedersoo L."/>
            <person name="Vaario L.M."/>
            <person name="Yamada A."/>
            <person name="Yan M."/>
            <person name="Wang P."/>
            <person name="Xu J."/>
            <person name="Bruns T."/>
            <person name="Baldrian P."/>
            <person name="Vilgalys R."/>
            <person name="Dunand C."/>
            <person name="Henrissat B."/>
            <person name="Grigoriev I.V."/>
            <person name="Hibbett D."/>
            <person name="Nagy L.G."/>
            <person name="Martin F.M."/>
        </authorList>
    </citation>
    <scope>NUCLEOTIDE SEQUENCE</scope>
    <source>
        <strain evidence="9">UP504</strain>
    </source>
</reference>
<dbReference type="PANTHER" id="PTHR13260">
    <property type="entry name" value="ANAPHASE PROMOTING COMPLEX SUBUNIT 4 APC4"/>
    <property type="match status" value="1"/>
</dbReference>